<dbReference type="InterPro" id="IPR029149">
    <property type="entry name" value="Creatin/AminoP/Spt16_N"/>
</dbReference>
<organism evidence="2 3">
    <name type="scientific">Halobium palmae</name>
    <dbReference type="NCBI Taxonomy" id="1776492"/>
    <lineage>
        <taxon>Archaea</taxon>
        <taxon>Methanobacteriati</taxon>
        <taxon>Methanobacteriota</taxon>
        <taxon>Stenosarchaea group</taxon>
        <taxon>Halobacteria</taxon>
        <taxon>Halobacteriales</taxon>
        <taxon>Haloferacaceae</taxon>
        <taxon>Halobium</taxon>
    </lineage>
</organism>
<feature type="domain" description="Creatinase N-terminal" evidence="1">
    <location>
        <begin position="8"/>
        <end position="78"/>
    </location>
</feature>
<dbReference type="Proteomes" id="UP001596328">
    <property type="component" value="Unassembled WGS sequence"/>
</dbReference>
<dbReference type="GO" id="GO:0004177">
    <property type="term" value="F:aminopeptidase activity"/>
    <property type="evidence" value="ECO:0007669"/>
    <property type="project" value="UniProtKB-KW"/>
</dbReference>
<keyword evidence="2" id="KW-0645">Protease</keyword>
<proteinExistence type="predicted"/>
<protein>
    <submittedName>
        <fullName evidence="2">Aminopeptidase P family N-terminal domain-containing protein</fullName>
    </submittedName>
</protein>
<dbReference type="Gene3D" id="3.40.350.10">
    <property type="entry name" value="Creatinase/prolidase N-terminal domain"/>
    <property type="match status" value="1"/>
</dbReference>
<comment type="caution">
    <text evidence="2">The sequence shown here is derived from an EMBL/GenBank/DDBJ whole genome shotgun (WGS) entry which is preliminary data.</text>
</comment>
<gene>
    <name evidence="2" type="ORF">ACFQE1_21910</name>
</gene>
<sequence>MDPDLSPLDDFLGAAGYDGYLVDGDGTNSDQRYLSGFDAPDPFTTLYTPDGTYLLVSSLEYGRARKESRADEVARPTEYVDRSEIDAGSLASTAAPTAAFLDDHGVE</sequence>
<dbReference type="AlphaFoldDB" id="A0ABD5S5Z6"/>
<dbReference type="SUPFAM" id="SSF53092">
    <property type="entry name" value="Creatinase/prolidase N-terminal domain"/>
    <property type="match status" value="1"/>
</dbReference>
<dbReference type="InterPro" id="IPR000587">
    <property type="entry name" value="Creatinase_N"/>
</dbReference>
<keyword evidence="2" id="KW-0031">Aminopeptidase</keyword>
<evidence type="ECO:0000259" key="1">
    <source>
        <dbReference type="Pfam" id="PF01321"/>
    </source>
</evidence>
<evidence type="ECO:0000313" key="3">
    <source>
        <dbReference type="Proteomes" id="UP001596328"/>
    </source>
</evidence>
<name>A0ABD5S5Z6_9EURY</name>
<dbReference type="EMBL" id="JBHSWU010001570">
    <property type="protein sequence ID" value="MFC6726985.1"/>
    <property type="molecule type" value="Genomic_DNA"/>
</dbReference>
<keyword evidence="2" id="KW-0378">Hydrolase</keyword>
<feature type="non-terminal residue" evidence="2">
    <location>
        <position position="107"/>
    </location>
</feature>
<reference evidence="2 3" key="1">
    <citation type="journal article" date="2019" name="Int. J. Syst. Evol. Microbiol.">
        <title>The Global Catalogue of Microorganisms (GCM) 10K type strain sequencing project: providing services to taxonomists for standard genome sequencing and annotation.</title>
        <authorList>
            <consortium name="The Broad Institute Genomics Platform"/>
            <consortium name="The Broad Institute Genome Sequencing Center for Infectious Disease"/>
            <person name="Wu L."/>
            <person name="Ma J."/>
        </authorList>
    </citation>
    <scope>NUCLEOTIDE SEQUENCE [LARGE SCALE GENOMIC DNA]</scope>
    <source>
        <strain evidence="2 3">NBRC 111368</strain>
    </source>
</reference>
<accession>A0ABD5S5Z6</accession>
<dbReference type="Pfam" id="PF01321">
    <property type="entry name" value="Creatinase_N"/>
    <property type="match status" value="1"/>
</dbReference>
<evidence type="ECO:0000313" key="2">
    <source>
        <dbReference type="EMBL" id="MFC6726985.1"/>
    </source>
</evidence>
<keyword evidence="3" id="KW-1185">Reference proteome</keyword>